<dbReference type="PROSITE" id="PS50297">
    <property type="entry name" value="ANK_REP_REGION"/>
    <property type="match status" value="2"/>
</dbReference>
<evidence type="ECO:0000256" key="1">
    <source>
        <dbReference type="ARBA" id="ARBA00022737"/>
    </source>
</evidence>
<evidence type="ECO:0000313" key="3">
    <source>
        <dbReference type="EMBL" id="AEX63130.1"/>
    </source>
</evidence>
<dbReference type="PANTHER" id="PTHR24188">
    <property type="entry name" value="ANKYRIN REPEAT PROTEIN"/>
    <property type="match status" value="1"/>
</dbReference>
<name>H2EF65_9VIRU</name>
<accession>H2EF65</accession>
<keyword evidence="2" id="KW-0040">ANK repeat</keyword>
<dbReference type="SUPFAM" id="SSF48403">
    <property type="entry name" value="Ankyrin repeat"/>
    <property type="match status" value="1"/>
</dbReference>
<dbReference type="PROSITE" id="PS50088">
    <property type="entry name" value="ANK_REPEAT"/>
    <property type="match status" value="3"/>
</dbReference>
<evidence type="ECO:0000256" key="2">
    <source>
        <dbReference type="ARBA" id="ARBA00023043"/>
    </source>
</evidence>
<organism evidence="3">
    <name type="scientific">Moumouvirus sp. 'Monve'</name>
    <dbReference type="NCBI Taxonomy" id="1128131"/>
    <lineage>
        <taxon>Viruses</taxon>
        <taxon>Varidnaviria</taxon>
        <taxon>Bamfordvirae</taxon>
        <taxon>Nucleocytoviricota</taxon>
        <taxon>Megaviricetes</taxon>
        <taxon>Imitervirales</taxon>
        <taxon>Mimiviridae</taxon>
        <taxon>Megamimivirinae</taxon>
        <taxon>Moumouvirus</taxon>
    </lineage>
</organism>
<reference evidence="3" key="1">
    <citation type="submission" date="2011-10" db="EMBL/GenBank/DDBJ databases">
        <title>Provirophages and transpovirons: unique mobilome of giant viruses.</title>
        <authorList>
            <person name="Desnues C."/>
            <person name="LaScola B."/>
            <person name="Yutin N."/>
            <person name="Fournous G."/>
            <person name="Koonin E."/>
            <person name="Raoult D."/>
        </authorList>
    </citation>
    <scope>NUCLEOTIDE SEQUENCE</scope>
    <source>
        <strain evidence="3">Mv13-mv</strain>
    </source>
</reference>
<dbReference type="Gene3D" id="1.25.40.20">
    <property type="entry name" value="Ankyrin repeat-containing domain"/>
    <property type="match status" value="1"/>
</dbReference>
<dbReference type="Pfam" id="PF12796">
    <property type="entry name" value="Ank_2"/>
    <property type="match status" value="1"/>
</dbReference>
<dbReference type="PANTHER" id="PTHR24188:SF29">
    <property type="entry name" value="GH09064P"/>
    <property type="match status" value="1"/>
</dbReference>
<protein>
    <submittedName>
        <fullName evidence="3">Putative ankyrin repeat protein</fullName>
    </submittedName>
</protein>
<dbReference type="SMART" id="SM00248">
    <property type="entry name" value="ANK"/>
    <property type="match status" value="3"/>
</dbReference>
<proteinExistence type="predicted"/>
<sequence length="300" mass="34698">MDQFQDFYKITNAKETHYGFKYEDGLNIMLDTFIKQDVKGKTKISCLHNGLYFTNIQNILRYINHGIFLRKIELPLDDPGFIMERDPIESKWRSNMIILTDKYDLRDTQTFDMLIELGVDIHIDNDLPLRWATRNGFYNIVEYLLNHGSDPQVLDNEPLILACENGFLDIVKLLVSKGSNICARENNPIRAATRQNHYQIVKYLIDCGADYTSLDNFCLRTASYFKYTEIENYLKSLCNKKYISLDNKIQYSLSNCSDVIDTENVSCNNIIQTIDINDNISSVTNIEIIGALSKDLAFMI</sequence>
<dbReference type="EMBL" id="JN885999">
    <property type="protein sequence ID" value="AEX63130.1"/>
    <property type="molecule type" value="Genomic_DNA"/>
</dbReference>
<gene>
    <name evidence="3" type="ORF">mv_R928</name>
</gene>
<keyword evidence="1" id="KW-0677">Repeat</keyword>
<dbReference type="InterPro" id="IPR036770">
    <property type="entry name" value="Ankyrin_rpt-contain_sf"/>
</dbReference>
<dbReference type="InterPro" id="IPR002110">
    <property type="entry name" value="Ankyrin_rpt"/>
</dbReference>